<comment type="caution">
    <text evidence="9">The sequence shown here is derived from an EMBL/GenBank/DDBJ whole genome shotgun (WGS) entry which is preliminary data.</text>
</comment>
<evidence type="ECO:0000256" key="2">
    <source>
        <dbReference type="ARBA" id="ARBA00006154"/>
    </source>
</evidence>
<keyword evidence="5 7" id="KW-0808">Transferase</keyword>
<comment type="similarity">
    <text evidence="2 7">Belongs to the alpha-IPM synthase/homocitrate synthase family.</text>
</comment>
<dbReference type="SUPFAM" id="SSF51569">
    <property type="entry name" value="Aldolase"/>
    <property type="match status" value="1"/>
</dbReference>
<feature type="domain" description="Pyruvate carboxyltransferase" evidence="8">
    <location>
        <begin position="21"/>
        <end position="275"/>
    </location>
</feature>
<name>A0ABR5HFB3_9HYPH</name>
<sequence>MWPSPFNAAFAGTVAVPNREIRIADCTLRDGEQQAGIVFDRVAKIRIAKALDEIGIYEIEAGTVASSQEDRDAIAEMVGLNMTAKISVLCRGLEQDIDQAHALGVWGVRLSFPISPIERRHKLKGIGDDDYLARALALAEYARSKGLYVVFSPYDTTRADLPFLRRVASEVARAGTVDRLRIVDTTGCALPAAIGFVTRQIREAAPDLPLEIHCHNDFGLACANTLASVADGADYVSSTINGLGERCGNASTEEVLLALEVLYGVRTGVDLARLTEVSTLVSALSAIPVPVNKAVVGENAFRHEAGMVVAGVLKDPFTAEAYQPGIVGQRREILLGKKSGLVSIGHKVAQLGLDVDEARFQPLLDEVKALAVKNGRALTDDEFRALAHA</sequence>
<dbReference type="PANTHER" id="PTHR42880">
    <property type="entry name" value="HOMOCITRATE SYNTHASE"/>
    <property type="match status" value="1"/>
</dbReference>
<proteinExistence type="inferred from homology"/>
<evidence type="ECO:0000313" key="10">
    <source>
        <dbReference type="Proteomes" id="UP000036471"/>
    </source>
</evidence>
<evidence type="ECO:0000256" key="4">
    <source>
        <dbReference type="ARBA" id="ARBA00020735"/>
    </source>
</evidence>
<dbReference type="EMBL" id="JTHG01000059">
    <property type="protein sequence ID" value="KMO25265.1"/>
    <property type="molecule type" value="Genomic_DNA"/>
</dbReference>
<dbReference type="PROSITE" id="PS50991">
    <property type="entry name" value="PYR_CT"/>
    <property type="match status" value="1"/>
</dbReference>
<dbReference type="PROSITE" id="PS00816">
    <property type="entry name" value="AIPM_HOMOCIT_SYNTH_2"/>
    <property type="match status" value="1"/>
</dbReference>
<comment type="catalytic activity">
    <reaction evidence="6">
        <text>acetyl-CoA + 2-oxoglutarate + H2O = (2R)-homocitrate + CoA + H(+)</text>
        <dbReference type="Rhea" id="RHEA:12929"/>
        <dbReference type="ChEBI" id="CHEBI:15377"/>
        <dbReference type="ChEBI" id="CHEBI:15378"/>
        <dbReference type="ChEBI" id="CHEBI:16810"/>
        <dbReference type="ChEBI" id="CHEBI:57287"/>
        <dbReference type="ChEBI" id="CHEBI:57288"/>
        <dbReference type="ChEBI" id="CHEBI:58884"/>
        <dbReference type="EC" id="2.3.3.14"/>
    </reaction>
</comment>
<keyword evidence="10" id="KW-1185">Reference proteome</keyword>
<dbReference type="Pfam" id="PF00682">
    <property type="entry name" value="HMGL-like"/>
    <property type="match status" value="1"/>
</dbReference>
<dbReference type="PROSITE" id="PS00815">
    <property type="entry name" value="AIPM_HOMOCIT_SYNTH_1"/>
    <property type="match status" value="1"/>
</dbReference>
<dbReference type="Proteomes" id="UP000036471">
    <property type="component" value="Unassembled WGS sequence"/>
</dbReference>
<dbReference type="Pfam" id="PF22617">
    <property type="entry name" value="HCS_D2"/>
    <property type="match status" value="1"/>
</dbReference>
<dbReference type="Gene3D" id="3.20.20.70">
    <property type="entry name" value="Aldolase class I"/>
    <property type="match status" value="1"/>
</dbReference>
<dbReference type="InterPro" id="IPR013785">
    <property type="entry name" value="Aldolase_TIM"/>
</dbReference>
<gene>
    <name evidence="9" type="ORF">QR79_08440</name>
</gene>
<dbReference type="PANTHER" id="PTHR42880:SF1">
    <property type="entry name" value="ISOPROPYLMALATE_HOMOCITRATE_CITRAMALATE SYNTHASE FAMILY PROTEIN"/>
    <property type="match status" value="1"/>
</dbReference>
<evidence type="ECO:0000256" key="1">
    <source>
        <dbReference type="ARBA" id="ARBA00003050"/>
    </source>
</evidence>
<dbReference type="InterPro" id="IPR000891">
    <property type="entry name" value="PYR_CT"/>
</dbReference>
<accession>A0ABR5HFB3</accession>
<evidence type="ECO:0000256" key="6">
    <source>
        <dbReference type="ARBA" id="ARBA00048019"/>
    </source>
</evidence>
<dbReference type="EC" id="2.3.3.14" evidence="3"/>
<protein>
    <recommendedName>
        <fullName evidence="4">Homocitrate synthase</fullName>
        <ecNumber evidence="3">2.3.3.14</ecNumber>
    </recommendedName>
</protein>
<evidence type="ECO:0000259" key="8">
    <source>
        <dbReference type="PROSITE" id="PS50991"/>
    </source>
</evidence>
<evidence type="ECO:0000313" key="9">
    <source>
        <dbReference type="EMBL" id="KMO25265.1"/>
    </source>
</evidence>
<dbReference type="InterPro" id="IPR054691">
    <property type="entry name" value="LeuA/HCS_post-cat"/>
</dbReference>
<organism evidence="9 10">
    <name type="scientific">Methylobacterium indicum</name>
    <dbReference type="NCBI Taxonomy" id="1775910"/>
    <lineage>
        <taxon>Bacteria</taxon>
        <taxon>Pseudomonadati</taxon>
        <taxon>Pseudomonadota</taxon>
        <taxon>Alphaproteobacteria</taxon>
        <taxon>Hyphomicrobiales</taxon>
        <taxon>Methylobacteriaceae</taxon>
        <taxon>Methylobacterium</taxon>
    </lineage>
</organism>
<evidence type="ECO:0000256" key="3">
    <source>
        <dbReference type="ARBA" id="ARBA00012974"/>
    </source>
</evidence>
<dbReference type="Gene3D" id="1.10.238.260">
    <property type="match status" value="1"/>
</dbReference>
<dbReference type="InterPro" id="IPR002034">
    <property type="entry name" value="AIPM/Hcit_synth_CS"/>
</dbReference>
<evidence type="ECO:0000256" key="7">
    <source>
        <dbReference type="RuleBase" id="RU003523"/>
    </source>
</evidence>
<evidence type="ECO:0000256" key="5">
    <source>
        <dbReference type="ARBA" id="ARBA00022679"/>
    </source>
</evidence>
<comment type="function">
    <text evidence="1">This protein is a Fe-Mo-cofactor biosynthetic component.</text>
</comment>
<reference evidence="9 10" key="1">
    <citation type="submission" date="2014-11" db="EMBL/GenBank/DDBJ databases">
        <title>Comparative genomics of Methylobacterium species.</title>
        <authorList>
            <person name="Chaudhry V."/>
            <person name="Patil P.B."/>
        </authorList>
    </citation>
    <scope>NUCLEOTIDE SEQUENCE [LARGE SCALE GENOMIC DNA]</scope>
    <source>
        <strain evidence="9 10">SE3.6</strain>
    </source>
</reference>